<name>A0A7H2BEI1_9MICC</name>
<evidence type="ECO:0000313" key="4">
    <source>
        <dbReference type="Proteomes" id="UP000516404"/>
    </source>
</evidence>
<keyword evidence="2" id="KW-0472">Membrane</keyword>
<keyword evidence="2" id="KW-1133">Transmembrane helix</keyword>
<evidence type="ECO:0000256" key="1">
    <source>
        <dbReference type="SAM" id="MobiDB-lite"/>
    </source>
</evidence>
<dbReference type="KEGG" id="rter:IDM49_01940"/>
<dbReference type="EMBL" id="CP061539">
    <property type="protein sequence ID" value="QNV38077.1"/>
    <property type="molecule type" value="Genomic_DNA"/>
</dbReference>
<keyword evidence="4" id="KW-1185">Reference proteome</keyword>
<gene>
    <name evidence="3" type="ORF">IDM49_01940</name>
</gene>
<dbReference type="AlphaFoldDB" id="A0A7H2BEI1"/>
<feature type="transmembrane region" description="Helical" evidence="2">
    <location>
        <begin position="121"/>
        <end position="142"/>
    </location>
</feature>
<feature type="transmembrane region" description="Helical" evidence="2">
    <location>
        <begin position="176"/>
        <end position="198"/>
    </location>
</feature>
<dbReference type="RefSeq" id="WP_190724839.1">
    <property type="nucleotide sequence ID" value="NZ_CP061539.1"/>
</dbReference>
<reference evidence="3 4" key="1">
    <citation type="submission" date="2020-09" db="EMBL/GenBank/DDBJ databases">
        <title>Investigation of environmental microbes.</title>
        <authorList>
            <person name="Ou Y."/>
            <person name="Kang Q."/>
        </authorList>
    </citation>
    <scope>NUCLEOTIDE SEQUENCE [LARGE SCALE GENOMIC DNA]</scope>
    <source>
        <strain evidence="3 4">KJZ-14</strain>
    </source>
</reference>
<organism evidence="3 4">
    <name type="scientific">Rothia terrae</name>
    <dbReference type="NCBI Taxonomy" id="396015"/>
    <lineage>
        <taxon>Bacteria</taxon>
        <taxon>Bacillati</taxon>
        <taxon>Actinomycetota</taxon>
        <taxon>Actinomycetes</taxon>
        <taxon>Micrococcales</taxon>
        <taxon>Micrococcaceae</taxon>
        <taxon>Rothia</taxon>
    </lineage>
</organism>
<feature type="region of interest" description="Disordered" evidence="1">
    <location>
        <begin position="29"/>
        <end position="109"/>
    </location>
</feature>
<dbReference type="GeneID" id="96622985"/>
<feature type="compositionally biased region" description="Basic and acidic residues" evidence="1">
    <location>
        <begin position="89"/>
        <end position="98"/>
    </location>
</feature>
<evidence type="ECO:0000313" key="3">
    <source>
        <dbReference type="EMBL" id="QNV38077.1"/>
    </source>
</evidence>
<accession>A0A7H2BEI1</accession>
<feature type="transmembrane region" description="Helical" evidence="2">
    <location>
        <begin position="210"/>
        <end position="230"/>
    </location>
</feature>
<evidence type="ECO:0000256" key="2">
    <source>
        <dbReference type="SAM" id="Phobius"/>
    </source>
</evidence>
<protein>
    <submittedName>
        <fullName evidence="3">Uncharacterized protein</fullName>
    </submittedName>
</protein>
<sequence>MPRSPRSSSDADIWDDILADDDEATKVLSYQPQESTEFSSQQESSTEHLASISAERPMRAPRPATPASVQAAHEEQPVASRREKKRGRKASEEREAPVETRSPAFQSQAPRVPSRFARMQLWPGFLGFLASATALQGILWMYQLIIRGAGLDHAISVPVAIERALTQDAASAPTHWINFGVLLALWACAFGLGGYTAARLARFVAPKQGLAVFLWFILASALSTMVSFLWKNLLPSEPFFSWMRLADASVSNNVLGLLAIILAALGGVLLGSLMGKSYGQKLSKENSVYH</sequence>
<feature type="transmembrane region" description="Helical" evidence="2">
    <location>
        <begin position="250"/>
        <end position="274"/>
    </location>
</feature>
<proteinExistence type="predicted"/>
<keyword evidence="2" id="KW-0812">Transmembrane</keyword>
<feature type="compositionally biased region" description="Low complexity" evidence="1">
    <location>
        <begin position="31"/>
        <end position="44"/>
    </location>
</feature>
<dbReference type="Proteomes" id="UP000516404">
    <property type="component" value="Chromosome"/>
</dbReference>